<evidence type="ECO:0000256" key="2">
    <source>
        <dbReference type="SAM" id="Phobius"/>
    </source>
</evidence>
<dbReference type="Proteomes" id="UP000246099">
    <property type="component" value="Chromosome"/>
</dbReference>
<feature type="transmembrane region" description="Helical" evidence="2">
    <location>
        <begin position="270"/>
        <end position="288"/>
    </location>
</feature>
<keyword evidence="2" id="KW-0472">Membrane</keyword>
<evidence type="ECO:0000313" key="4">
    <source>
        <dbReference type="EMBL" id="AWO01458.1"/>
    </source>
</evidence>
<organism evidence="4 5">
    <name type="scientific">Chitinophaga alhagiae</name>
    <dbReference type="NCBI Taxonomy" id="2203219"/>
    <lineage>
        <taxon>Bacteria</taxon>
        <taxon>Pseudomonadati</taxon>
        <taxon>Bacteroidota</taxon>
        <taxon>Chitinophagia</taxon>
        <taxon>Chitinophagales</taxon>
        <taxon>Chitinophagaceae</taxon>
        <taxon>Chitinophaga</taxon>
    </lineage>
</organism>
<evidence type="ECO:0000256" key="1">
    <source>
        <dbReference type="SAM" id="MobiDB-lite"/>
    </source>
</evidence>
<accession>A0ABM6WBZ0</accession>
<feature type="transmembrane region" description="Helical" evidence="2">
    <location>
        <begin position="217"/>
        <end position="241"/>
    </location>
</feature>
<dbReference type="Pfam" id="PF02517">
    <property type="entry name" value="Rce1-like"/>
    <property type="match status" value="1"/>
</dbReference>
<dbReference type="PANTHER" id="PTHR43592:SF15">
    <property type="entry name" value="CAAX AMINO TERMINAL PROTEASE FAMILY PROTEIN"/>
    <property type="match status" value="1"/>
</dbReference>
<feature type="transmembrane region" description="Helical" evidence="2">
    <location>
        <begin position="191"/>
        <end position="210"/>
    </location>
</feature>
<dbReference type="RefSeq" id="WP_119077671.1">
    <property type="nucleotide sequence ID" value="NZ_CP029600.1"/>
</dbReference>
<feature type="compositionally biased region" description="Acidic residues" evidence="1">
    <location>
        <begin position="304"/>
        <end position="315"/>
    </location>
</feature>
<dbReference type="InterPro" id="IPR003675">
    <property type="entry name" value="Rce1/LyrA-like_dom"/>
</dbReference>
<keyword evidence="2" id="KW-1133">Transmembrane helix</keyword>
<feature type="region of interest" description="Disordered" evidence="1">
    <location>
        <begin position="302"/>
        <end position="322"/>
    </location>
</feature>
<feature type="transmembrane region" description="Helical" evidence="2">
    <location>
        <begin position="64"/>
        <end position="84"/>
    </location>
</feature>
<protein>
    <recommendedName>
        <fullName evidence="3">CAAX prenyl protease 2/Lysostaphin resistance protein A-like domain-containing protein</fullName>
    </recommendedName>
</protein>
<evidence type="ECO:0000313" key="5">
    <source>
        <dbReference type="Proteomes" id="UP000246099"/>
    </source>
</evidence>
<feature type="transmembrane region" description="Helical" evidence="2">
    <location>
        <begin position="20"/>
        <end position="44"/>
    </location>
</feature>
<keyword evidence="5" id="KW-1185">Reference proteome</keyword>
<evidence type="ECO:0000259" key="3">
    <source>
        <dbReference type="Pfam" id="PF02517"/>
    </source>
</evidence>
<sequence>MGYLRQYSPFLQLITFLGLWFAFMLLYSLFLAGFFPAISGGYTIGQMEDTKVWGDPAFVRGLKIVQFLYTLVSFLVPGLIFAYLAHPRPAVYMGLAQRPRTLQLLLALLVVFCALPLVNVLGEWNSTWPVSQSLRDLEELATKQTKLLLNMPDIGTMLFNLLLLALLPAIAEEVFFRGVLQRILTAWVKNGWAAAIIAAIIFSAIHMQFLGFMPRLLLGFLMGAIYLVTGNLWLAIAGHFLNNGLQVVLVYLYQAKMISYDAMKDEHVPAMYGLFSALVAGLLIWQLYKKARAAGQAFALPPEPGDEEQAAETDNDSIFKDH</sequence>
<dbReference type="EMBL" id="CP029600">
    <property type="protein sequence ID" value="AWO01458.1"/>
    <property type="molecule type" value="Genomic_DNA"/>
</dbReference>
<name>A0ABM6WBZ0_9BACT</name>
<dbReference type="PANTHER" id="PTHR43592">
    <property type="entry name" value="CAAX AMINO TERMINAL PROTEASE"/>
    <property type="match status" value="1"/>
</dbReference>
<gene>
    <name evidence="4" type="ORF">DLD77_07015</name>
</gene>
<feature type="domain" description="CAAX prenyl protease 2/Lysostaphin resistance protein A-like" evidence="3">
    <location>
        <begin position="157"/>
        <end position="244"/>
    </location>
</feature>
<reference evidence="4 5" key="1">
    <citation type="submission" date="2018-05" db="EMBL/GenBank/DDBJ databases">
        <title>Chitinophaga sp. nov., isolated from rhizosphere soil of Alhagi.</title>
        <authorList>
            <person name="Liu Y."/>
        </authorList>
    </citation>
    <scope>NUCLEOTIDE SEQUENCE [LARGE SCALE GENOMIC DNA]</scope>
    <source>
        <strain evidence="4 5">T22</strain>
    </source>
</reference>
<feature type="transmembrane region" description="Helical" evidence="2">
    <location>
        <begin position="147"/>
        <end position="171"/>
    </location>
</feature>
<feature type="transmembrane region" description="Helical" evidence="2">
    <location>
        <begin position="104"/>
        <end position="126"/>
    </location>
</feature>
<proteinExistence type="predicted"/>
<keyword evidence="2" id="KW-0812">Transmembrane</keyword>